<evidence type="ECO:0000313" key="3">
    <source>
        <dbReference type="EMBL" id="GGR12831.1"/>
    </source>
</evidence>
<evidence type="ECO:0000313" key="4">
    <source>
        <dbReference type="Proteomes" id="UP000603865"/>
    </source>
</evidence>
<feature type="compositionally biased region" description="Low complexity" evidence="1">
    <location>
        <begin position="148"/>
        <end position="164"/>
    </location>
</feature>
<dbReference type="EMBL" id="BMQL01000015">
    <property type="protein sequence ID" value="GGR12831.1"/>
    <property type="molecule type" value="Genomic_DNA"/>
</dbReference>
<proteinExistence type="predicted"/>
<dbReference type="RefSeq" id="WP_189091066.1">
    <property type="nucleotide sequence ID" value="NZ_BMQL01000015.1"/>
</dbReference>
<name>A0A918C9Q0_9DEIO</name>
<dbReference type="Proteomes" id="UP000603865">
    <property type="component" value="Unassembled WGS sequence"/>
</dbReference>
<evidence type="ECO:0000256" key="2">
    <source>
        <dbReference type="SAM" id="SignalP"/>
    </source>
</evidence>
<reference evidence="3" key="2">
    <citation type="submission" date="2020-09" db="EMBL/GenBank/DDBJ databases">
        <authorList>
            <person name="Sun Q."/>
            <person name="Ohkuma M."/>
        </authorList>
    </citation>
    <scope>NUCLEOTIDE SEQUENCE</scope>
    <source>
        <strain evidence="3">JCM 31311</strain>
    </source>
</reference>
<gene>
    <name evidence="3" type="ORF">GCM10008957_27220</name>
</gene>
<protein>
    <submittedName>
        <fullName evidence="3">Uncharacterized protein</fullName>
    </submittedName>
</protein>
<organism evidence="3 4">
    <name type="scientific">Deinococcus ruber</name>
    <dbReference type="NCBI Taxonomy" id="1848197"/>
    <lineage>
        <taxon>Bacteria</taxon>
        <taxon>Thermotogati</taxon>
        <taxon>Deinococcota</taxon>
        <taxon>Deinococci</taxon>
        <taxon>Deinococcales</taxon>
        <taxon>Deinococcaceae</taxon>
        <taxon>Deinococcus</taxon>
    </lineage>
</organism>
<sequence>MKPLFNSLLLIAALAGGPAVLAAPTQDVASSPYIGGNITRTYSADDLKKTYGILDMAVGEIWVINLPDTVTDVITSRDGVLQFSQRGNRVVMGAIASTGSFPVLVMTADSVYFFQARLSPNRGGGMRNVIVRGDEAPSQDQQIPGFPSSPAATPVSAAPAAPKPQPVAAALPLPMPAARPAAAAAVSLPTPTTVGVPARVLPAPTTAPSVVNPSAPATPAAPVAARQASPTAAGAVVDFRAMNNGQQTELYYRVINNSGAALSFDETSLTLRNAVGPVVSTPTRRNVTVAAGETVFGQITIPSAQTAFSAMWVGYSVEGQPLAQVLRDVTVEHFN</sequence>
<keyword evidence="4" id="KW-1185">Reference proteome</keyword>
<keyword evidence="2" id="KW-0732">Signal</keyword>
<accession>A0A918C9Q0</accession>
<reference evidence="3" key="1">
    <citation type="journal article" date="2014" name="Int. J. Syst. Evol. Microbiol.">
        <title>Complete genome sequence of Corynebacterium casei LMG S-19264T (=DSM 44701T), isolated from a smear-ripened cheese.</title>
        <authorList>
            <consortium name="US DOE Joint Genome Institute (JGI-PGF)"/>
            <person name="Walter F."/>
            <person name="Albersmeier A."/>
            <person name="Kalinowski J."/>
            <person name="Ruckert C."/>
        </authorList>
    </citation>
    <scope>NUCLEOTIDE SEQUENCE</scope>
    <source>
        <strain evidence="3">JCM 31311</strain>
    </source>
</reference>
<comment type="caution">
    <text evidence="3">The sequence shown here is derived from an EMBL/GenBank/DDBJ whole genome shotgun (WGS) entry which is preliminary data.</text>
</comment>
<feature type="chain" id="PRO_5037135390" evidence="2">
    <location>
        <begin position="23"/>
        <end position="335"/>
    </location>
</feature>
<dbReference type="AlphaFoldDB" id="A0A918C9Q0"/>
<evidence type="ECO:0000256" key="1">
    <source>
        <dbReference type="SAM" id="MobiDB-lite"/>
    </source>
</evidence>
<feature type="signal peptide" evidence="2">
    <location>
        <begin position="1"/>
        <end position="22"/>
    </location>
</feature>
<feature type="region of interest" description="Disordered" evidence="1">
    <location>
        <begin position="135"/>
        <end position="164"/>
    </location>
</feature>